<dbReference type="Pfam" id="PF26158">
    <property type="entry name" value="Claudin_TMEM179-179B"/>
    <property type="match status" value="1"/>
</dbReference>
<dbReference type="Proteomes" id="UP000694546">
    <property type="component" value="Chromosome 21"/>
</dbReference>
<evidence type="ECO:0000256" key="2">
    <source>
        <dbReference type="ARBA" id="ARBA00022692"/>
    </source>
</evidence>
<feature type="transmembrane region" description="Helical" evidence="6">
    <location>
        <begin position="110"/>
        <end position="130"/>
    </location>
</feature>
<feature type="transmembrane region" description="Helical" evidence="6">
    <location>
        <begin position="78"/>
        <end position="98"/>
    </location>
</feature>
<reference evidence="7" key="2">
    <citation type="submission" date="2025-09" db="UniProtKB">
        <authorList>
            <consortium name="Ensembl"/>
        </authorList>
    </citation>
    <scope>IDENTIFICATION</scope>
</reference>
<keyword evidence="8" id="KW-1185">Reference proteome</keyword>
<dbReference type="RefSeq" id="XP_030201481.1">
    <property type="nucleotide sequence ID" value="XM_030345621.1"/>
</dbReference>
<evidence type="ECO:0000256" key="6">
    <source>
        <dbReference type="SAM" id="Phobius"/>
    </source>
</evidence>
<sequence length="222" mass="24693">MALDNFLFGQCILYFLAFLFGFISVVPLSENSDDFQGRCLLFTEGRWRKENATGGGGGGGGKESFVVEEWAPESSCRFVTFVGIASLIVSAVQAWRTFYYLCKGHDDNRVRVLLSLLASSALLCLLFVAGTLSTLGFSSWCTALRAHRPLSCEELQQTDLELGLDNSSFYDQFAIAQVGLWCSWLSWLVLVLLELLRVSWGPRRGEKLGLLLVQEKEPLLSL</sequence>
<gene>
    <name evidence="7" type="primary">LOC115534558</name>
</gene>
<keyword evidence="2 6" id="KW-0812">Transmembrane</keyword>
<dbReference type="GeneID" id="115534558"/>
<dbReference type="GeneTree" id="ENSGT00510000048283"/>
<keyword evidence="3 6" id="KW-1133">Transmembrane helix</keyword>
<dbReference type="OrthoDB" id="6423876at2759"/>
<protein>
    <submittedName>
        <fullName evidence="7">Transmembrane protein 179-like</fullName>
    </submittedName>
</protein>
<dbReference type="InterPro" id="IPR029673">
    <property type="entry name" value="TMEM179"/>
</dbReference>
<dbReference type="InterPro" id="IPR059010">
    <property type="entry name" value="TMEM179-179B"/>
</dbReference>
<organism evidence="7 8">
    <name type="scientific">Gadus morhua</name>
    <name type="common">Atlantic cod</name>
    <dbReference type="NCBI Taxonomy" id="8049"/>
    <lineage>
        <taxon>Eukaryota</taxon>
        <taxon>Metazoa</taxon>
        <taxon>Chordata</taxon>
        <taxon>Craniata</taxon>
        <taxon>Vertebrata</taxon>
        <taxon>Euteleostomi</taxon>
        <taxon>Actinopterygii</taxon>
        <taxon>Neopterygii</taxon>
        <taxon>Teleostei</taxon>
        <taxon>Neoteleostei</taxon>
        <taxon>Acanthomorphata</taxon>
        <taxon>Zeiogadaria</taxon>
        <taxon>Gadariae</taxon>
        <taxon>Gadiformes</taxon>
        <taxon>Gadoidei</taxon>
        <taxon>Gadidae</taxon>
        <taxon>Gadus</taxon>
    </lineage>
</organism>
<name>A0A8C4YYY7_GADMO</name>
<evidence type="ECO:0000256" key="1">
    <source>
        <dbReference type="ARBA" id="ARBA00004141"/>
    </source>
</evidence>
<comment type="similarity">
    <text evidence="5">Belongs to the TMEM179 family.</text>
</comment>
<accession>A0A8C4YYY7</accession>
<reference evidence="7" key="1">
    <citation type="submission" date="2025-08" db="UniProtKB">
        <authorList>
            <consortium name="Ensembl"/>
        </authorList>
    </citation>
    <scope>IDENTIFICATION</scope>
</reference>
<evidence type="ECO:0000313" key="8">
    <source>
        <dbReference type="Proteomes" id="UP000694546"/>
    </source>
</evidence>
<evidence type="ECO:0000256" key="5">
    <source>
        <dbReference type="ARBA" id="ARBA00093776"/>
    </source>
</evidence>
<keyword evidence="4 6" id="KW-0472">Membrane</keyword>
<proteinExistence type="inferred from homology"/>
<feature type="transmembrane region" description="Helical" evidence="6">
    <location>
        <begin position="174"/>
        <end position="196"/>
    </location>
</feature>
<evidence type="ECO:0000256" key="4">
    <source>
        <dbReference type="ARBA" id="ARBA00023136"/>
    </source>
</evidence>
<evidence type="ECO:0000313" key="7">
    <source>
        <dbReference type="Ensembl" id="ENSGMOP00000003134.2"/>
    </source>
</evidence>
<dbReference type="Ensembl" id="ENSGMOT00000003232.2">
    <property type="protein sequence ID" value="ENSGMOP00000003134.2"/>
    <property type="gene ID" value="ENSGMOG00000002989.2"/>
</dbReference>
<dbReference type="PANTHER" id="PTHR31872">
    <property type="entry name" value="TRANSMEMBRANE PROTEIN 179"/>
    <property type="match status" value="1"/>
</dbReference>
<dbReference type="PANTHER" id="PTHR31872:SF5">
    <property type="entry name" value="TRANSMEMBRANE PROTEIN 179"/>
    <property type="match status" value="1"/>
</dbReference>
<dbReference type="KEGG" id="gmh:115534558"/>
<evidence type="ECO:0000256" key="3">
    <source>
        <dbReference type="ARBA" id="ARBA00022989"/>
    </source>
</evidence>
<dbReference type="AlphaFoldDB" id="A0A8C4YYY7"/>
<feature type="transmembrane region" description="Helical" evidence="6">
    <location>
        <begin position="7"/>
        <end position="28"/>
    </location>
</feature>
<comment type="subcellular location">
    <subcellularLocation>
        <location evidence="1">Membrane</location>
        <topology evidence="1">Multi-pass membrane protein</topology>
    </subcellularLocation>
</comment>